<feature type="compositionally biased region" description="Low complexity" evidence="1">
    <location>
        <begin position="148"/>
        <end position="165"/>
    </location>
</feature>
<accession>A0ABM4GQQ0</accession>
<keyword evidence="2" id="KW-1185">Reference proteome</keyword>
<sequence>MSKTNRDSTESPSDYFYKMLALGKKGNLVVVENEPAATGESRKLEPRYRGPYIVVKVLGNDRYVIEDIPGIQITGRKYSSVYSSDKIKPWCSNVPELDVPDDDEDRIEDDPNAGLAELSRVSRSGSDGEPLDSNGLASRSKLAKSWRTRTTSNASSARTTFSQTY</sequence>
<evidence type="ECO:0000313" key="3">
    <source>
        <dbReference type="RefSeq" id="XP_041631139.2"/>
    </source>
</evidence>
<feature type="region of interest" description="Disordered" evidence="1">
    <location>
        <begin position="116"/>
        <end position="165"/>
    </location>
</feature>
<dbReference type="RefSeq" id="XP_041631139.2">
    <property type="nucleotide sequence ID" value="XM_041775205.2"/>
</dbReference>
<evidence type="ECO:0000313" key="2">
    <source>
        <dbReference type="Proteomes" id="UP001652661"/>
    </source>
</evidence>
<evidence type="ECO:0000313" key="4">
    <source>
        <dbReference type="RefSeq" id="XP_070145029.1"/>
    </source>
</evidence>
<reference evidence="3 4" key="1">
    <citation type="submission" date="2025-05" db="UniProtKB">
        <authorList>
            <consortium name="RefSeq"/>
        </authorList>
    </citation>
    <scope>IDENTIFICATION</scope>
    <source>
        <strain evidence="3 4">14028-0561.14</strain>
        <tissue evidence="3 4">Whole fly</tissue>
    </source>
</reference>
<protein>
    <submittedName>
        <fullName evidence="3 4">Uncharacterized protein</fullName>
    </submittedName>
</protein>
<dbReference type="GeneID" id="138929487"/>
<organism evidence="2 4">
    <name type="scientific">Drosophila kikkawai</name>
    <name type="common">Fruit fly</name>
    <dbReference type="NCBI Taxonomy" id="30033"/>
    <lineage>
        <taxon>Eukaryota</taxon>
        <taxon>Metazoa</taxon>
        <taxon>Ecdysozoa</taxon>
        <taxon>Arthropoda</taxon>
        <taxon>Hexapoda</taxon>
        <taxon>Insecta</taxon>
        <taxon>Pterygota</taxon>
        <taxon>Neoptera</taxon>
        <taxon>Endopterygota</taxon>
        <taxon>Diptera</taxon>
        <taxon>Brachycera</taxon>
        <taxon>Muscomorpha</taxon>
        <taxon>Ephydroidea</taxon>
        <taxon>Drosophilidae</taxon>
        <taxon>Drosophila</taxon>
        <taxon>Sophophora</taxon>
    </lineage>
</organism>
<dbReference type="Proteomes" id="UP001652661">
    <property type="component" value="Unplaced"/>
</dbReference>
<evidence type="ECO:0000256" key="1">
    <source>
        <dbReference type="SAM" id="MobiDB-lite"/>
    </source>
</evidence>
<gene>
    <name evidence="4" type="primary">LOC138929487</name>
    <name evidence="3" type="synonym">LOC121502200</name>
</gene>
<proteinExistence type="predicted"/>
<name>A0ABM4GQQ0_DROKI</name>
<dbReference type="RefSeq" id="XP_070145029.1">
    <property type="nucleotide sequence ID" value="XM_070288928.1"/>
</dbReference>